<sequence length="98" mass="10946">MEPTPSNLPSQALKEEEWDADGFVIPSLDIEQTSVCKNDAPISKEVKSPTQKETKAEEGIYLGPHGIPPDAKRRNAVGGKKQMRMPRLPHITKRGVRW</sequence>
<protein>
    <submittedName>
        <fullName evidence="2">Uncharacterized protein</fullName>
    </submittedName>
</protein>
<keyword evidence="3" id="KW-1185">Reference proteome</keyword>
<name>A0A834ZMW0_TETSI</name>
<reference evidence="2 3" key="1">
    <citation type="submission" date="2020-04" db="EMBL/GenBank/DDBJ databases">
        <title>Plant Genome Project.</title>
        <authorList>
            <person name="Zhang R.-G."/>
        </authorList>
    </citation>
    <scope>NUCLEOTIDE SEQUENCE [LARGE SCALE GENOMIC DNA]</scope>
    <source>
        <strain evidence="2">YNK0</strain>
        <tissue evidence="2">Leaf</tissue>
    </source>
</reference>
<dbReference type="AlphaFoldDB" id="A0A834ZMW0"/>
<comment type="caution">
    <text evidence="2">The sequence shown here is derived from an EMBL/GenBank/DDBJ whole genome shotgun (WGS) entry which is preliminary data.</text>
</comment>
<evidence type="ECO:0000313" key="3">
    <source>
        <dbReference type="Proteomes" id="UP000655225"/>
    </source>
</evidence>
<feature type="compositionally biased region" description="Basic and acidic residues" evidence="1">
    <location>
        <begin position="42"/>
        <end position="58"/>
    </location>
</feature>
<evidence type="ECO:0000256" key="1">
    <source>
        <dbReference type="SAM" id="MobiDB-lite"/>
    </source>
</evidence>
<dbReference type="EMBL" id="JABCRI010000004">
    <property type="protein sequence ID" value="KAF8408430.1"/>
    <property type="molecule type" value="Genomic_DNA"/>
</dbReference>
<proteinExistence type="predicted"/>
<gene>
    <name evidence="2" type="ORF">HHK36_007582</name>
</gene>
<dbReference type="OrthoDB" id="631005at2759"/>
<evidence type="ECO:0000313" key="2">
    <source>
        <dbReference type="EMBL" id="KAF8408430.1"/>
    </source>
</evidence>
<organism evidence="2 3">
    <name type="scientific">Tetracentron sinense</name>
    <name type="common">Spur-leaf</name>
    <dbReference type="NCBI Taxonomy" id="13715"/>
    <lineage>
        <taxon>Eukaryota</taxon>
        <taxon>Viridiplantae</taxon>
        <taxon>Streptophyta</taxon>
        <taxon>Embryophyta</taxon>
        <taxon>Tracheophyta</taxon>
        <taxon>Spermatophyta</taxon>
        <taxon>Magnoliopsida</taxon>
        <taxon>Trochodendrales</taxon>
        <taxon>Trochodendraceae</taxon>
        <taxon>Tetracentron</taxon>
    </lineage>
</organism>
<dbReference type="PANTHER" id="PTHR36075">
    <property type="entry name" value="BNAA10G09820D PROTEIN"/>
    <property type="match status" value="1"/>
</dbReference>
<feature type="region of interest" description="Disordered" evidence="1">
    <location>
        <begin position="41"/>
        <end position="98"/>
    </location>
</feature>
<dbReference type="PANTHER" id="PTHR36075:SF1">
    <property type="entry name" value="OS03G0595200 PROTEIN"/>
    <property type="match status" value="1"/>
</dbReference>
<dbReference type="Proteomes" id="UP000655225">
    <property type="component" value="Unassembled WGS sequence"/>
</dbReference>
<accession>A0A834ZMW0</accession>